<comment type="similarity">
    <text evidence="9">Belongs to the GLYK kinase family.</text>
</comment>
<sequence length="343" mass="38383">MPKETPFLPEHTKGAEGGKTMSQIFDDKSQYCIPFLLGRLELHRARYASDPNPPPFFLGLNGVQGAGKTVLVTTLRSTLSAPPYNLPTIAFSLDDIYLTHESQLRLAASHPNNPLLQHRGQPSTHDISLGKQVFDSLRKGLPTKIPTYDKSAFKGQGDRLPEDRWEVVNDVENGGRKAKVVIFEGWCLGFRARLPDDIRTAWENAVQQKATGTYDGQLANVKLEDVLAVNEALKGYDAFTDQLDAFIHIDAEDTHYVYDWRQEQERTLLATKGTGMTPDQVTQFVNGYYPSYELFTPALRNGVFNPAGRALCPGNEHSALSWKGKQLRLIVDRQRRVSKAITI</sequence>
<dbReference type="PANTHER" id="PTHR10285">
    <property type="entry name" value="URIDINE KINASE"/>
    <property type="match status" value="1"/>
</dbReference>
<evidence type="ECO:0000313" key="10">
    <source>
        <dbReference type="EMBL" id="KJF60731.1"/>
    </source>
</evidence>
<comment type="subcellular location">
    <subcellularLocation>
        <location evidence="2">Cytoplasm</location>
    </subcellularLocation>
    <subcellularLocation>
        <location evidence="1">Nucleus</location>
    </subcellularLocation>
</comment>
<keyword evidence="8" id="KW-0539">Nucleus</keyword>
<reference evidence="11" key="1">
    <citation type="journal article" date="2009" name="Genome Res.">
        <title>Comparative genomic analyses of the human fungal pathogens Coccidioides and their relatives.</title>
        <authorList>
            <person name="Sharpton T.J."/>
            <person name="Stajich J.E."/>
            <person name="Rounsley S.D."/>
            <person name="Gardner M.J."/>
            <person name="Wortman J.R."/>
            <person name="Jordar V.S."/>
            <person name="Maiti R."/>
            <person name="Kodira C.D."/>
            <person name="Neafsey D.E."/>
            <person name="Zeng Q."/>
            <person name="Hung C.-Y."/>
            <person name="McMahan C."/>
            <person name="Muszewska A."/>
            <person name="Grynberg M."/>
            <person name="Mandel M.A."/>
            <person name="Kellner E.M."/>
            <person name="Barker B.M."/>
            <person name="Galgiani J.N."/>
            <person name="Orbach M.J."/>
            <person name="Kirkland T.N."/>
            <person name="Cole G.T."/>
            <person name="Henn M.R."/>
            <person name="Birren B.W."/>
            <person name="Taylor J.W."/>
        </authorList>
    </citation>
    <scope>NUCLEOTIDE SEQUENCE [LARGE SCALE GENOMIC DNA]</scope>
    <source>
        <strain evidence="11">RS</strain>
    </source>
</reference>
<dbReference type="OrthoDB" id="347435at2759"/>
<evidence type="ECO:0000256" key="4">
    <source>
        <dbReference type="ARBA" id="ARBA00022679"/>
    </source>
</evidence>
<dbReference type="InParanoid" id="A0A0D8JUY0"/>
<dbReference type="RefSeq" id="XP_004444982.1">
    <property type="nucleotide sequence ID" value="XM_004444925.1"/>
</dbReference>
<dbReference type="InterPro" id="IPR027417">
    <property type="entry name" value="P-loop_NTPase"/>
</dbReference>
<dbReference type="GO" id="GO:0005737">
    <property type="term" value="C:cytoplasm"/>
    <property type="evidence" value="ECO:0007669"/>
    <property type="project" value="UniProtKB-SubCell"/>
</dbReference>
<evidence type="ECO:0000256" key="5">
    <source>
        <dbReference type="ARBA" id="ARBA00022741"/>
    </source>
</evidence>
<dbReference type="FunCoup" id="A0A0D8JUY0">
    <property type="interactions" value="324"/>
</dbReference>
<dbReference type="GO" id="GO:0005634">
    <property type="term" value="C:nucleus"/>
    <property type="evidence" value="ECO:0007669"/>
    <property type="project" value="UniProtKB-SubCell"/>
</dbReference>
<keyword evidence="11" id="KW-1185">Reference proteome</keyword>
<keyword evidence="5" id="KW-0547">Nucleotide-binding</keyword>
<dbReference type="GO" id="GO:0016301">
    <property type="term" value="F:kinase activity"/>
    <property type="evidence" value="ECO:0007669"/>
    <property type="project" value="UniProtKB-KW"/>
</dbReference>
<evidence type="ECO:0000256" key="6">
    <source>
        <dbReference type="ARBA" id="ARBA00022777"/>
    </source>
</evidence>
<dbReference type="STRING" id="246410.A0A0D8JUY0"/>
<evidence type="ECO:0000256" key="9">
    <source>
        <dbReference type="ARBA" id="ARBA00061312"/>
    </source>
</evidence>
<proteinExistence type="inferred from homology"/>
<evidence type="ECO:0000256" key="7">
    <source>
        <dbReference type="ARBA" id="ARBA00022840"/>
    </source>
</evidence>
<keyword evidence="7" id="KW-0067">ATP-binding</keyword>
<dbReference type="GeneID" id="4560573"/>
<dbReference type="AlphaFoldDB" id="A0A0D8JUY0"/>
<dbReference type="SUPFAM" id="SSF52540">
    <property type="entry name" value="P-loop containing nucleoside triphosphate hydrolases"/>
    <property type="match status" value="1"/>
</dbReference>
<reference evidence="11" key="2">
    <citation type="journal article" date="2010" name="Genome Res.">
        <title>Population genomic sequencing of Coccidioides fungi reveals recent hybridization and transposon control.</title>
        <authorList>
            <person name="Neafsey D.E."/>
            <person name="Barker B.M."/>
            <person name="Sharpton T.J."/>
            <person name="Stajich J.E."/>
            <person name="Park D.J."/>
            <person name="Whiston E."/>
            <person name="Hung C.-Y."/>
            <person name="McMahan C."/>
            <person name="White J."/>
            <person name="Sykes S."/>
            <person name="Heiman D."/>
            <person name="Young S."/>
            <person name="Zeng Q."/>
            <person name="Abouelleil A."/>
            <person name="Aftuck L."/>
            <person name="Bessette D."/>
            <person name="Brown A."/>
            <person name="FitzGerald M."/>
            <person name="Lui A."/>
            <person name="Macdonald J.P."/>
            <person name="Priest M."/>
            <person name="Orbach M.J."/>
            <person name="Galgiani J.N."/>
            <person name="Kirkland T.N."/>
            <person name="Cole G.T."/>
            <person name="Birren B.W."/>
            <person name="Henn M.R."/>
            <person name="Taylor J.W."/>
            <person name="Rounsley S.D."/>
        </authorList>
    </citation>
    <scope>GENOME REANNOTATION</scope>
    <source>
        <strain evidence="11">RS</strain>
    </source>
</reference>
<keyword evidence="6" id="KW-0418">Kinase</keyword>
<dbReference type="Proteomes" id="UP000001261">
    <property type="component" value="Unassembled WGS sequence"/>
</dbReference>
<keyword evidence="3" id="KW-0963">Cytoplasm</keyword>
<dbReference type="Gene3D" id="3.40.50.300">
    <property type="entry name" value="P-loop containing nucleotide triphosphate hydrolases"/>
    <property type="match status" value="1"/>
</dbReference>
<dbReference type="VEuPathDB" id="FungiDB:CIMG_08690"/>
<dbReference type="FunFam" id="3.40.50.300:FF:001691">
    <property type="entry name" value="Probable ATP-dependent kinase TDA10"/>
    <property type="match status" value="1"/>
</dbReference>
<evidence type="ECO:0000313" key="11">
    <source>
        <dbReference type="Proteomes" id="UP000001261"/>
    </source>
</evidence>
<name>A0A0D8JUY0_COCIM</name>
<evidence type="ECO:0000256" key="3">
    <source>
        <dbReference type="ARBA" id="ARBA00022490"/>
    </source>
</evidence>
<gene>
    <name evidence="10" type="ORF">CIMG_08690</name>
</gene>
<evidence type="ECO:0000256" key="8">
    <source>
        <dbReference type="ARBA" id="ARBA00023242"/>
    </source>
</evidence>
<evidence type="ECO:0000256" key="1">
    <source>
        <dbReference type="ARBA" id="ARBA00004123"/>
    </source>
</evidence>
<dbReference type="EMBL" id="GG704913">
    <property type="protein sequence ID" value="KJF60731.1"/>
    <property type="molecule type" value="Genomic_DNA"/>
</dbReference>
<keyword evidence="4" id="KW-0808">Transferase</keyword>
<evidence type="ECO:0000256" key="2">
    <source>
        <dbReference type="ARBA" id="ARBA00004496"/>
    </source>
</evidence>
<dbReference type="KEGG" id="cim:CIMG_08690"/>
<protein>
    <submittedName>
        <fullName evidence="10">D-glycerate 3-kinase</fullName>
    </submittedName>
</protein>
<organism evidence="10 11">
    <name type="scientific">Coccidioides immitis (strain RS)</name>
    <name type="common">Valley fever fungus</name>
    <dbReference type="NCBI Taxonomy" id="246410"/>
    <lineage>
        <taxon>Eukaryota</taxon>
        <taxon>Fungi</taxon>
        <taxon>Dikarya</taxon>
        <taxon>Ascomycota</taxon>
        <taxon>Pezizomycotina</taxon>
        <taxon>Eurotiomycetes</taxon>
        <taxon>Eurotiomycetidae</taxon>
        <taxon>Onygenales</taxon>
        <taxon>Onygenaceae</taxon>
        <taxon>Coccidioides</taxon>
    </lineage>
</organism>
<dbReference type="GO" id="GO:0005524">
    <property type="term" value="F:ATP binding"/>
    <property type="evidence" value="ECO:0007669"/>
    <property type="project" value="UniProtKB-KW"/>
</dbReference>
<accession>A0A0D8JUY0</accession>